<evidence type="ECO:0000313" key="11">
    <source>
        <dbReference type="Proteomes" id="UP001428341"/>
    </source>
</evidence>
<keyword evidence="5" id="KW-0934">Plastid</keyword>
<proteinExistence type="inferred from homology"/>
<protein>
    <submittedName>
        <fullName evidence="10">Uncharacterized protein</fullName>
    </submittedName>
</protein>
<evidence type="ECO:0000256" key="9">
    <source>
        <dbReference type="SAM" id="SignalP"/>
    </source>
</evidence>
<accession>A0AAP0MZX7</accession>
<sequence length="184" mass="20744">MRLFLFIISVNIVGDSCKCNDELKRAQAIDIEYMISIDELESGKGLNQIGTLQRHGDTRWSSYFRSVSNLIKMFSATCFVLLNIIEDDTNAFQRGDANAAYEFNIQSSKACRPFFTRASGCGGGGWWLDPVRNESAGEKGLAACGKAKCSIWHKQKVPFISDDLELECKGKDKYNYGSRVLWKW</sequence>
<dbReference type="InterPro" id="IPR044907">
    <property type="entry name" value="PSAN_sf"/>
</dbReference>
<keyword evidence="11" id="KW-1185">Reference proteome</keyword>
<keyword evidence="4" id="KW-0602">Photosynthesis</keyword>
<evidence type="ECO:0000313" key="10">
    <source>
        <dbReference type="EMBL" id="KAK9230252.1"/>
    </source>
</evidence>
<dbReference type="PANTHER" id="PTHR11697">
    <property type="entry name" value="GENERAL TRANSCRIPTION FACTOR 2-RELATED ZINC FINGER PROTEIN"/>
    <property type="match status" value="1"/>
</dbReference>
<evidence type="ECO:0000256" key="6">
    <source>
        <dbReference type="ARBA" id="ARBA00022836"/>
    </source>
</evidence>
<dbReference type="GO" id="GO:0015979">
    <property type="term" value="P:photosynthesis"/>
    <property type="evidence" value="ECO:0007669"/>
    <property type="project" value="UniProtKB-KW"/>
</dbReference>
<organism evidence="10 11">
    <name type="scientific">Citrus x changshan-huyou</name>
    <dbReference type="NCBI Taxonomy" id="2935761"/>
    <lineage>
        <taxon>Eukaryota</taxon>
        <taxon>Viridiplantae</taxon>
        <taxon>Streptophyta</taxon>
        <taxon>Embryophyta</taxon>
        <taxon>Tracheophyta</taxon>
        <taxon>Spermatophyta</taxon>
        <taxon>Magnoliopsida</taxon>
        <taxon>eudicotyledons</taxon>
        <taxon>Gunneridae</taxon>
        <taxon>Pentapetalae</taxon>
        <taxon>rosids</taxon>
        <taxon>malvids</taxon>
        <taxon>Sapindales</taxon>
        <taxon>Rutaceae</taxon>
        <taxon>Aurantioideae</taxon>
        <taxon>Citrus</taxon>
    </lineage>
</organism>
<evidence type="ECO:0000256" key="7">
    <source>
        <dbReference type="ARBA" id="ARBA00023078"/>
    </source>
</evidence>
<keyword evidence="8" id="KW-0472">Membrane</keyword>
<name>A0AAP0MZX7_9ROSI</name>
<dbReference type="Gene3D" id="4.10.1190.10">
    <property type="entry name" value="Chlorophyll A-B binding protein"/>
    <property type="match status" value="1"/>
</dbReference>
<evidence type="ECO:0000256" key="4">
    <source>
        <dbReference type="ARBA" id="ARBA00022531"/>
    </source>
</evidence>
<dbReference type="Pfam" id="PF05479">
    <property type="entry name" value="PsaN"/>
    <property type="match status" value="1"/>
</dbReference>
<keyword evidence="9" id="KW-0732">Signal</keyword>
<evidence type="ECO:0000256" key="8">
    <source>
        <dbReference type="ARBA" id="ARBA00023136"/>
    </source>
</evidence>
<feature type="signal peptide" evidence="9">
    <location>
        <begin position="1"/>
        <end position="19"/>
    </location>
</feature>
<comment type="subcellular location">
    <subcellularLocation>
        <location evidence="1">Plastid</location>
        <location evidence="1">Chloroplast thylakoid membrane</location>
        <topology evidence="1">Peripheral membrane protein</topology>
        <orientation evidence="1">Lumenal side</orientation>
    </subcellularLocation>
</comment>
<dbReference type="InterPro" id="IPR055298">
    <property type="entry name" value="AtLOH3-like"/>
</dbReference>
<comment type="similarity">
    <text evidence="2">Belongs to the psaN family.</text>
</comment>
<dbReference type="EMBL" id="JBCGBO010000001">
    <property type="protein sequence ID" value="KAK9230252.1"/>
    <property type="molecule type" value="Genomic_DNA"/>
</dbReference>
<keyword evidence="6" id="KW-0603">Photosystem I</keyword>
<dbReference type="AlphaFoldDB" id="A0AAP0MZX7"/>
<evidence type="ECO:0000256" key="1">
    <source>
        <dbReference type="ARBA" id="ARBA00004622"/>
    </source>
</evidence>
<gene>
    <name evidence="10" type="ORF">WN944_023219</name>
</gene>
<dbReference type="Proteomes" id="UP001428341">
    <property type="component" value="Unassembled WGS sequence"/>
</dbReference>
<feature type="chain" id="PRO_5043040578" evidence="9">
    <location>
        <begin position="20"/>
        <end position="184"/>
    </location>
</feature>
<comment type="caution">
    <text evidence="10">The sequence shown here is derived from an EMBL/GenBank/DDBJ whole genome shotgun (WGS) entry which is preliminary data.</text>
</comment>
<dbReference type="InterPro" id="IPR008796">
    <property type="entry name" value="PSAN"/>
</dbReference>
<dbReference type="GO" id="GO:0009522">
    <property type="term" value="C:photosystem I"/>
    <property type="evidence" value="ECO:0007669"/>
    <property type="project" value="UniProtKB-KW"/>
</dbReference>
<dbReference type="GO" id="GO:0009535">
    <property type="term" value="C:chloroplast thylakoid membrane"/>
    <property type="evidence" value="ECO:0007669"/>
    <property type="project" value="UniProtKB-SubCell"/>
</dbReference>
<keyword evidence="7" id="KW-0793">Thylakoid</keyword>
<evidence type="ECO:0000256" key="3">
    <source>
        <dbReference type="ARBA" id="ARBA00022528"/>
    </source>
</evidence>
<reference evidence="10 11" key="1">
    <citation type="submission" date="2024-05" db="EMBL/GenBank/DDBJ databases">
        <title>Haplotype-resolved chromosome-level genome assembly of Huyou (Citrus changshanensis).</title>
        <authorList>
            <person name="Miao C."/>
            <person name="Chen W."/>
            <person name="Wu Y."/>
            <person name="Wang L."/>
            <person name="Zhao S."/>
            <person name="Grierson D."/>
            <person name="Xu C."/>
            <person name="Chen K."/>
        </authorList>
    </citation>
    <scope>NUCLEOTIDE SEQUENCE [LARGE SCALE GENOMIC DNA]</scope>
    <source>
        <strain evidence="10">01-14</strain>
        <tissue evidence="10">Leaf</tissue>
    </source>
</reference>
<evidence type="ECO:0000256" key="2">
    <source>
        <dbReference type="ARBA" id="ARBA00010661"/>
    </source>
</evidence>
<evidence type="ECO:0000256" key="5">
    <source>
        <dbReference type="ARBA" id="ARBA00022640"/>
    </source>
</evidence>
<keyword evidence="3" id="KW-0150">Chloroplast</keyword>
<dbReference type="PANTHER" id="PTHR11697:SF231">
    <property type="entry name" value="TTF-TYPE DOMAIN-CONTAINING PROTEIN"/>
    <property type="match status" value="1"/>
</dbReference>